<evidence type="ECO:0000313" key="9">
    <source>
        <dbReference type="Proteomes" id="UP000554837"/>
    </source>
</evidence>
<feature type="binding site" evidence="5">
    <location>
        <begin position="116"/>
        <end position="120"/>
    </location>
    <ligand>
        <name>S-adenosyl-L-methionine</name>
        <dbReference type="ChEBI" id="CHEBI:59789"/>
    </ligand>
</feature>
<name>A0A840S3D1_9BURK</name>
<sequence length="273" mass="29189">MSTTLAQALRQAAGAGLERLDAQLLLGHVLDRPRAWLIAHDDDTLTAEQALAYQTIVSRRAAGEPVAYLLGHKEFHGLNLAVSPATLVPRPDTETLVDWALEVLAPQTQARVLDLGTGSGCIALALKAARPNWSVFAVDRSPEALAVARANGERLGLAVNWLQGSWLEPVAGQQFDLIVSNPPYIASADPHLEALRHEPLSALASGADGLEDLRQLAQAAPPHLPPGGWLLFEHGYDQADAVAALLTQAGLENVSHRQDLAGHRRCTGGRRSR</sequence>
<proteinExistence type="inferred from homology"/>
<dbReference type="EMBL" id="JACHHO010000001">
    <property type="protein sequence ID" value="MBB5203344.1"/>
    <property type="molecule type" value="Genomic_DNA"/>
</dbReference>
<dbReference type="RefSeq" id="WP_246071440.1">
    <property type="nucleotide sequence ID" value="NZ_CP040709.1"/>
</dbReference>
<dbReference type="NCBIfam" id="TIGR00536">
    <property type="entry name" value="hemK_fam"/>
    <property type="match status" value="1"/>
</dbReference>
<dbReference type="GO" id="GO:0032259">
    <property type="term" value="P:methylation"/>
    <property type="evidence" value="ECO:0007669"/>
    <property type="project" value="UniProtKB-KW"/>
</dbReference>
<dbReference type="EC" id="2.1.1.297" evidence="5"/>
<dbReference type="GO" id="GO:0003676">
    <property type="term" value="F:nucleic acid binding"/>
    <property type="evidence" value="ECO:0007669"/>
    <property type="project" value="InterPro"/>
</dbReference>
<evidence type="ECO:0000256" key="2">
    <source>
        <dbReference type="ARBA" id="ARBA00022679"/>
    </source>
</evidence>
<dbReference type="Pfam" id="PF05175">
    <property type="entry name" value="MTS"/>
    <property type="match status" value="1"/>
</dbReference>
<dbReference type="NCBIfam" id="TIGR03534">
    <property type="entry name" value="RF_mod_PrmC"/>
    <property type="match status" value="1"/>
</dbReference>
<evidence type="ECO:0000256" key="5">
    <source>
        <dbReference type="HAMAP-Rule" id="MF_02126"/>
    </source>
</evidence>
<feature type="domain" description="Release factor glutamine methyltransferase N-terminal" evidence="7">
    <location>
        <begin position="11"/>
        <end position="71"/>
    </location>
</feature>
<keyword evidence="2 5" id="KW-0808">Transferase</keyword>
<keyword evidence="3 5" id="KW-0949">S-adenosyl-L-methionine</keyword>
<evidence type="ECO:0000259" key="6">
    <source>
        <dbReference type="Pfam" id="PF05175"/>
    </source>
</evidence>
<evidence type="ECO:0000313" key="8">
    <source>
        <dbReference type="EMBL" id="MBB5203344.1"/>
    </source>
</evidence>
<dbReference type="Gene3D" id="1.10.8.10">
    <property type="entry name" value="DNA helicase RuvA subunit, C-terminal domain"/>
    <property type="match status" value="1"/>
</dbReference>
<dbReference type="InterPro" id="IPR019874">
    <property type="entry name" value="RF_methyltr_PrmC"/>
</dbReference>
<comment type="catalytic activity">
    <reaction evidence="4 5">
        <text>L-glutaminyl-[peptide chain release factor] + S-adenosyl-L-methionine = N(5)-methyl-L-glutaminyl-[peptide chain release factor] + S-adenosyl-L-homocysteine + H(+)</text>
        <dbReference type="Rhea" id="RHEA:42896"/>
        <dbReference type="Rhea" id="RHEA-COMP:10271"/>
        <dbReference type="Rhea" id="RHEA-COMP:10272"/>
        <dbReference type="ChEBI" id="CHEBI:15378"/>
        <dbReference type="ChEBI" id="CHEBI:30011"/>
        <dbReference type="ChEBI" id="CHEBI:57856"/>
        <dbReference type="ChEBI" id="CHEBI:59789"/>
        <dbReference type="ChEBI" id="CHEBI:61891"/>
        <dbReference type="EC" id="2.1.1.297"/>
    </reaction>
</comment>
<accession>A0A840S3D1</accession>
<organism evidence="8 9">
    <name type="scientific">Inhella inkyongensis</name>
    <dbReference type="NCBI Taxonomy" id="392593"/>
    <lineage>
        <taxon>Bacteria</taxon>
        <taxon>Pseudomonadati</taxon>
        <taxon>Pseudomonadota</taxon>
        <taxon>Betaproteobacteria</taxon>
        <taxon>Burkholderiales</taxon>
        <taxon>Sphaerotilaceae</taxon>
        <taxon>Inhella</taxon>
    </lineage>
</organism>
<dbReference type="InterPro" id="IPR002052">
    <property type="entry name" value="DNA_methylase_N6_adenine_CS"/>
</dbReference>
<feature type="binding site" evidence="5">
    <location>
        <position position="166"/>
    </location>
    <ligand>
        <name>S-adenosyl-L-methionine</name>
        <dbReference type="ChEBI" id="CHEBI:59789"/>
    </ligand>
</feature>
<dbReference type="PROSITE" id="PS00092">
    <property type="entry name" value="N6_MTASE"/>
    <property type="match status" value="1"/>
</dbReference>
<feature type="binding site" evidence="5">
    <location>
        <position position="181"/>
    </location>
    <ligand>
        <name>S-adenosyl-L-methionine</name>
        <dbReference type="ChEBI" id="CHEBI:59789"/>
    </ligand>
</feature>
<evidence type="ECO:0000259" key="7">
    <source>
        <dbReference type="Pfam" id="PF17827"/>
    </source>
</evidence>
<dbReference type="Pfam" id="PF17827">
    <property type="entry name" value="PrmC_N"/>
    <property type="match status" value="1"/>
</dbReference>
<dbReference type="InterPro" id="IPR004556">
    <property type="entry name" value="HemK-like"/>
</dbReference>
<dbReference type="Gene3D" id="3.40.50.150">
    <property type="entry name" value="Vaccinia Virus protein VP39"/>
    <property type="match status" value="1"/>
</dbReference>
<keyword evidence="9" id="KW-1185">Reference proteome</keyword>
<dbReference type="AlphaFoldDB" id="A0A840S3D1"/>
<dbReference type="GO" id="GO:0102559">
    <property type="term" value="F:peptide chain release factor N(5)-glutamine methyltransferase activity"/>
    <property type="evidence" value="ECO:0007669"/>
    <property type="project" value="UniProtKB-EC"/>
</dbReference>
<feature type="binding site" evidence="5">
    <location>
        <begin position="181"/>
        <end position="184"/>
    </location>
    <ligand>
        <name>substrate</name>
    </ligand>
</feature>
<dbReference type="CDD" id="cd02440">
    <property type="entry name" value="AdoMet_MTases"/>
    <property type="match status" value="1"/>
</dbReference>
<dbReference type="InterPro" id="IPR007848">
    <property type="entry name" value="Small_mtfrase_dom"/>
</dbReference>
<reference evidence="8 9" key="1">
    <citation type="submission" date="2020-08" db="EMBL/GenBank/DDBJ databases">
        <title>Genomic Encyclopedia of Type Strains, Phase IV (KMG-IV): sequencing the most valuable type-strain genomes for metagenomic binning, comparative biology and taxonomic classification.</title>
        <authorList>
            <person name="Goeker M."/>
        </authorList>
    </citation>
    <scope>NUCLEOTIDE SEQUENCE [LARGE SCALE GENOMIC DNA]</scope>
    <source>
        <strain evidence="8 9">DSM 23958</strain>
    </source>
</reference>
<feature type="binding site" evidence="5">
    <location>
        <position position="139"/>
    </location>
    <ligand>
        <name>S-adenosyl-L-methionine</name>
        <dbReference type="ChEBI" id="CHEBI:59789"/>
    </ligand>
</feature>
<dbReference type="InterPro" id="IPR029063">
    <property type="entry name" value="SAM-dependent_MTases_sf"/>
</dbReference>
<dbReference type="Proteomes" id="UP000554837">
    <property type="component" value="Unassembled WGS sequence"/>
</dbReference>
<comment type="function">
    <text evidence="5">Methylates the class 1 translation termination release factors RF1/PrfA and RF2/PrfB on the glutamine residue of the universally conserved GGQ motif.</text>
</comment>
<gene>
    <name evidence="5" type="primary">prmC</name>
    <name evidence="8" type="ORF">HNQ51_000637</name>
</gene>
<evidence type="ECO:0000256" key="4">
    <source>
        <dbReference type="ARBA" id="ARBA00048391"/>
    </source>
</evidence>
<comment type="similarity">
    <text evidence="5">Belongs to the protein N5-glutamine methyltransferase family. PrmC subfamily.</text>
</comment>
<dbReference type="InterPro" id="IPR040758">
    <property type="entry name" value="PrmC_N"/>
</dbReference>
<evidence type="ECO:0000256" key="1">
    <source>
        <dbReference type="ARBA" id="ARBA00022603"/>
    </source>
</evidence>
<dbReference type="InterPro" id="IPR050320">
    <property type="entry name" value="N5-glutamine_MTase"/>
</dbReference>
<dbReference type="HAMAP" id="MF_02126">
    <property type="entry name" value="RF_methyltr_PrmC"/>
    <property type="match status" value="1"/>
</dbReference>
<dbReference type="PANTHER" id="PTHR18895">
    <property type="entry name" value="HEMK METHYLTRANSFERASE"/>
    <property type="match status" value="1"/>
</dbReference>
<keyword evidence="1 5" id="KW-0489">Methyltransferase</keyword>
<evidence type="ECO:0000256" key="3">
    <source>
        <dbReference type="ARBA" id="ARBA00022691"/>
    </source>
</evidence>
<dbReference type="FunFam" id="3.40.50.150:FF:000053">
    <property type="entry name" value="Release factor glutamine methyltransferase"/>
    <property type="match status" value="1"/>
</dbReference>
<comment type="caution">
    <text evidence="8">The sequence shown here is derived from an EMBL/GenBank/DDBJ whole genome shotgun (WGS) entry which is preliminary data.</text>
</comment>
<dbReference type="SUPFAM" id="SSF53335">
    <property type="entry name" value="S-adenosyl-L-methionine-dependent methyltransferases"/>
    <property type="match status" value="1"/>
</dbReference>
<feature type="domain" description="Methyltransferase small" evidence="6">
    <location>
        <begin position="101"/>
        <end position="190"/>
    </location>
</feature>
<dbReference type="PANTHER" id="PTHR18895:SF74">
    <property type="entry name" value="MTRF1L RELEASE FACTOR GLUTAMINE METHYLTRANSFERASE"/>
    <property type="match status" value="1"/>
</dbReference>
<protein>
    <recommendedName>
        <fullName evidence="5">Release factor glutamine methyltransferase</fullName>
        <shortName evidence="5">RF MTase</shortName>
        <ecNumber evidence="5">2.1.1.297</ecNumber>
    </recommendedName>
    <alternativeName>
        <fullName evidence="5">N5-glutamine methyltransferase PrmC</fullName>
    </alternativeName>
    <alternativeName>
        <fullName evidence="5">Protein-(glutamine-N5) MTase PrmC</fullName>
    </alternativeName>
    <alternativeName>
        <fullName evidence="5">Protein-glutamine N-methyltransferase PrmC</fullName>
    </alternativeName>
</protein>